<dbReference type="SMART" id="SM00226">
    <property type="entry name" value="LMWPc"/>
    <property type="match status" value="1"/>
</dbReference>
<dbReference type="PANTHER" id="PTHR11717:SF31">
    <property type="entry name" value="LOW MOLECULAR WEIGHT PROTEIN-TYROSINE-PHOSPHATASE ETP-RELATED"/>
    <property type="match status" value="1"/>
</dbReference>
<evidence type="ECO:0000259" key="7">
    <source>
        <dbReference type="SMART" id="SM00226"/>
    </source>
</evidence>
<dbReference type="GO" id="GO:0004725">
    <property type="term" value="F:protein tyrosine phosphatase activity"/>
    <property type="evidence" value="ECO:0007669"/>
    <property type="project" value="UniProtKB-EC"/>
</dbReference>
<evidence type="ECO:0000313" key="8">
    <source>
        <dbReference type="EMBL" id="MDR8753929.1"/>
    </source>
</evidence>
<dbReference type="InterPro" id="IPR017867">
    <property type="entry name" value="Tyr_phospatase_low_mol_wt"/>
</dbReference>
<accession>A0A6P2KEX1</accession>
<comment type="catalytic activity">
    <reaction evidence="5">
        <text>O-phospho-L-tyrosyl-[protein] + H2O = L-tyrosyl-[protein] + phosphate</text>
        <dbReference type="Rhea" id="RHEA:10684"/>
        <dbReference type="Rhea" id="RHEA-COMP:10136"/>
        <dbReference type="Rhea" id="RHEA-COMP:20101"/>
        <dbReference type="ChEBI" id="CHEBI:15377"/>
        <dbReference type="ChEBI" id="CHEBI:43474"/>
        <dbReference type="ChEBI" id="CHEBI:46858"/>
        <dbReference type="ChEBI" id="CHEBI:61978"/>
        <dbReference type="EC" id="3.1.3.48"/>
    </reaction>
</comment>
<feature type="domain" description="Phosphotyrosine protein phosphatase I" evidence="7">
    <location>
        <begin position="3"/>
        <end position="140"/>
    </location>
</feature>
<evidence type="ECO:0000256" key="5">
    <source>
        <dbReference type="ARBA" id="ARBA00051722"/>
    </source>
</evidence>
<comment type="similarity">
    <text evidence="1">Belongs to the low molecular weight phosphotyrosine protein phosphatase family.</text>
</comment>
<evidence type="ECO:0000256" key="6">
    <source>
        <dbReference type="PIRSR" id="PIRSR617867-1"/>
    </source>
</evidence>
<dbReference type="InterPro" id="IPR023485">
    <property type="entry name" value="Ptyr_pPase"/>
</dbReference>
<keyword evidence="11" id="KW-1185">Reference proteome</keyword>
<dbReference type="Proteomes" id="UP000494162">
    <property type="component" value="Unassembled WGS sequence"/>
</dbReference>
<evidence type="ECO:0000256" key="2">
    <source>
        <dbReference type="ARBA" id="ARBA00013064"/>
    </source>
</evidence>
<evidence type="ECO:0000313" key="9">
    <source>
        <dbReference type="EMBL" id="VWB53951.1"/>
    </source>
</evidence>
<dbReference type="Gene3D" id="3.40.50.2300">
    <property type="match status" value="1"/>
</dbReference>
<feature type="active site" evidence="6">
    <location>
        <position position="15"/>
    </location>
</feature>
<feature type="active site" description="Nucleophile" evidence="6">
    <location>
        <position position="9"/>
    </location>
</feature>
<protein>
    <recommendedName>
        <fullName evidence="2">protein-tyrosine-phosphatase</fullName>
        <ecNumber evidence="2">3.1.3.48</ecNumber>
    </recommendedName>
</protein>
<dbReference type="AlphaFoldDB" id="A0A6P2KEX1"/>
<evidence type="ECO:0000313" key="11">
    <source>
        <dbReference type="Proteomes" id="UP001248067"/>
    </source>
</evidence>
<keyword evidence="4" id="KW-0904">Protein phosphatase</keyword>
<organism evidence="9 10">
    <name type="scientific">Burkholderia pseudomultivorans</name>
    <dbReference type="NCBI Taxonomy" id="1207504"/>
    <lineage>
        <taxon>Bacteria</taxon>
        <taxon>Pseudomonadati</taxon>
        <taxon>Pseudomonadota</taxon>
        <taxon>Betaproteobacteria</taxon>
        <taxon>Burkholderiales</taxon>
        <taxon>Burkholderiaceae</taxon>
        <taxon>Burkholderia</taxon>
        <taxon>Burkholderia cepacia complex</taxon>
    </lineage>
</organism>
<sequence>MVASILVVCIGNICRSPMAEGLLRTQLPGVRVESAGLSALVGRSAEPYAVSLMADQGIDIGAHRARQLVTSHCKEVDLILVMDEEQRRVVQQKYPFAFGRVFRIGHFEGFDVPDPYKGSEAEFAASGQLIEKGVSGWISRIRSLS</sequence>
<evidence type="ECO:0000256" key="3">
    <source>
        <dbReference type="ARBA" id="ARBA00022801"/>
    </source>
</evidence>
<dbReference type="Pfam" id="PF01451">
    <property type="entry name" value="LMWPc"/>
    <property type="match status" value="1"/>
</dbReference>
<dbReference type="InterPro" id="IPR050438">
    <property type="entry name" value="LMW_PTPase"/>
</dbReference>
<evidence type="ECO:0000256" key="1">
    <source>
        <dbReference type="ARBA" id="ARBA00011063"/>
    </source>
</evidence>
<dbReference type="EMBL" id="CABVPP010000014">
    <property type="protein sequence ID" value="VWB53951.1"/>
    <property type="molecule type" value="Genomic_DNA"/>
</dbReference>
<dbReference type="PANTHER" id="PTHR11717">
    <property type="entry name" value="LOW MOLECULAR WEIGHT PROTEIN TYROSINE PHOSPHATASE"/>
    <property type="match status" value="1"/>
</dbReference>
<dbReference type="PRINTS" id="PR00719">
    <property type="entry name" value="LMWPTPASE"/>
</dbReference>
<keyword evidence="3 8" id="KW-0378">Hydrolase</keyword>
<dbReference type="GeneID" id="93169537"/>
<dbReference type="CDD" id="cd16343">
    <property type="entry name" value="LMWPTP"/>
    <property type="match status" value="1"/>
</dbReference>
<evidence type="ECO:0000313" key="10">
    <source>
        <dbReference type="Proteomes" id="UP000494162"/>
    </source>
</evidence>
<dbReference type="InterPro" id="IPR036196">
    <property type="entry name" value="Ptyr_pPase_sf"/>
</dbReference>
<gene>
    <name evidence="8" type="primary">ptp_1</name>
    <name evidence="9" type="ORF">BPS26883_02512</name>
    <name evidence="8" type="ORF">FEQ00_02350</name>
</gene>
<dbReference type="EMBL" id="VJSY01000015">
    <property type="protein sequence ID" value="MDR8753929.1"/>
    <property type="molecule type" value="Genomic_DNA"/>
</dbReference>
<dbReference type="Proteomes" id="UP001248067">
    <property type="component" value="Unassembled WGS sequence"/>
</dbReference>
<dbReference type="SUPFAM" id="SSF52788">
    <property type="entry name" value="Phosphotyrosine protein phosphatases I"/>
    <property type="match status" value="1"/>
</dbReference>
<dbReference type="RefSeq" id="WP_174902334.1">
    <property type="nucleotide sequence ID" value="NZ_CABVPP010000014.1"/>
</dbReference>
<reference evidence="9 10" key="2">
    <citation type="submission" date="2019-09" db="EMBL/GenBank/DDBJ databases">
        <authorList>
            <person name="Depoorter E."/>
        </authorList>
    </citation>
    <scope>NUCLEOTIDE SEQUENCE [LARGE SCALE GENOMIC DNA]</scope>
    <source>
        <strain evidence="9">LMG 26883</strain>
    </source>
</reference>
<evidence type="ECO:0000256" key="4">
    <source>
        <dbReference type="ARBA" id="ARBA00022912"/>
    </source>
</evidence>
<proteinExistence type="inferred from homology"/>
<feature type="active site" description="Proton donor" evidence="6">
    <location>
        <position position="114"/>
    </location>
</feature>
<dbReference type="EC" id="3.1.3.48" evidence="2"/>
<name>A0A6P2KEX1_9BURK</name>
<reference evidence="8 11" key="1">
    <citation type="submission" date="2019-06" db="EMBL/GenBank/DDBJ databases">
        <title>Evolution of Burkholderia multivorans in the lungs of Cystic Fibrosis patients.</title>
        <authorList>
            <person name="Moreira L.M."/>
        </authorList>
    </citation>
    <scope>NUCLEOTIDE SEQUENCE [LARGE SCALE GENOMIC DNA]</scope>
    <source>
        <strain evidence="8 11">VC13239</strain>
    </source>
</reference>